<keyword evidence="11" id="KW-0966">Cell projection</keyword>
<evidence type="ECO:0000256" key="3">
    <source>
        <dbReference type="ARBA" id="ARBA00022692"/>
    </source>
</evidence>
<sequence>MDFLSVLGVILAFGALIGGNYLEGGHVESLLNFPAALIVIGGTFAAICIQSSFGLLMLSLKRLRWVFVPPYISLEDGIDKIIGWSVRARKNGLLGLEPLTDKEKERFANKGLQLLVDGAEPETIRSVLEVEMITTETRSMDVAKVYESMGGYSPTIGIIGAVLGLIHVMTNLQDPKLLGAGIATAFVATIYGVAFANMLFFPIANKIKEITRKQATYHELIIEGVVSISEGENPRAIELKLKGFLAE</sequence>
<dbReference type="KEGG" id="ome:OLMES_3527"/>
<keyword evidence="3 8" id="KW-0812">Transmembrane</keyword>
<comment type="similarity">
    <text evidence="7">Belongs to the exbB/tolQ family.</text>
</comment>
<accession>A0A1Y0IAK7</accession>
<name>A0A1Y0IAK7_9GAMM</name>
<evidence type="ECO:0000259" key="9">
    <source>
        <dbReference type="Pfam" id="PF01618"/>
    </source>
</evidence>
<dbReference type="Proteomes" id="UP000196027">
    <property type="component" value="Chromosome"/>
</dbReference>
<dbReference type="InterPro" id="IPR002898">
    <property type="entry name" value="MotA_ExbB_proton_chnl"/>
</dbReference>
<comment type="subcellular location">
    <subcellularLocation>
        <location evidence="1">Cell membrane</location>
        <topology evidence="1">Multi-pass membrane protein</topology>
    </subcellularLocation>
    <subcellularLocation>
        <location evidence="7">Membrane</location>
        <topology evidence="7">Multi-pass membrane protein</topology>
    </subcellularLocation>
</comment>
<dbReference type="GO" id="GO:0005886">
    <property type="term" value="C:plasma membrane"/>
    <property type="evidence" value="ECO:0007669"/>
    <property type="project" value="UniProtKB-SubCell"/>
</dbReference>
<dbReference type="OrthoDB" id="9806929at2"/>
<evidence type="ECO:0000256" key="1">
    <source>
        <dbReference type="ARBA" id="ARBA00004651"/>
    </source>
</evidence>
<keyword evidence="7" id="KW-0653">Protein transport</keyword>
<evidence type="ECO:0000313" key="12">
    <source>
        <dbReference type="Proteomes" id="UP000196027"/>
    </source>
</evidence>
<keyword evidence="11" id="KW-0282">Flagellum</keyword>
<evidence type="ECO:0000256" key="4">
    <source>
        <dbReference type="ARBA" id="ARBA00022779"/>
    </source>
</evidence>
<keyword evidence="2" id="KW-1003">Cell membrane</keyword>
<dbReference type="GO" id="GO:0006935">
    <property type="term" value="P:chemotaxis"/>
    <property type="evidence" value="ECO:0007669"/>
    <property type="project" value="InterPro"/>
</dbReference>
<dbReference type="PANTHER" id="PTHR30433">
    <property type="entry name" value="CHEMOTAXIS PROTEIN MOTA"/>
    <property type="match status" value="1"/>
</dbReference>
<gene>
    <name evidence="11" type="ORF">OLMES_3527</name>
</gene>
<feature type="transmembrane region" description="Helical" evidence="8">
    <location>
        <begin position="182"/>
        <end position="204"/>
    </location>
</feature>
<feature type="transmembrane region" description="Helical" evidence="8">
    <location>
        <begin position="35"/>
        <end position="58"/>
    </location>
</feature>
<dbReference type="Pfam" id="PF01618">
    <property type="entry name" value="MotA_ExbB"/>
    <property type="match status" value="1"/>
</dbReference>
<evidence type="ECO:0000256" key="5">
    <source>
        <dbReference type="ARBA" id="ARBA00022989"/>
    </source>
</evidence>
<proteinExistence type="inferred from homology"/>
<keyword evidence="12" id="KW-1185">Reference proteome</keyword>
<reference evidence="11 12" key="1">
    <citation type="submission" date="2017-05" db="EMBL/GenBank/DDBJ databases">
        <title>Genomic insights into alkan degradation activity of Oleiphilus messinensis.</title>
        <authorList>
            <person name="Kozyavkin S.A."/>
            <person name="Slesarev A.I."/>
            <person name="Golyshin P.N."/>
            <person name="Korzhenkov A."/>
            <person name="Golyshina O.N."/>
            <person name="Toshchakov S.V."/>
        </authorList>
    </citation>
    <scope>NUCLEOTIDE SEQUENCE [LARGE SCALE GENOMIC DNA]</scope>
    <source>
        <strain evidence="11 12">ME102</strain>
    </source>
</reference>
<dbReference type="InterPro" id="IPR047055">
    <property type="entry name" value="MotA-like"/>
</dbReference>
<evidence type="ECO:0000256" key="2">
    <source>
        <dbReference type="ARBA" id="ARBA00022475"/>
    </source>
</evidence>
<keyword evidence="5 8" id="KW-1133">Transmembrane helix</keyword>
<dbReference type="GO" id="GO:0015031">
    <property type="term" value="P:protein transport"/>
    <property type="evidence" value="ECO:0007669"/>
    <property type="project" value="UniProtKB-KW"/>
</dbReference>
<dbReference type="RefSeq" id="WP_087462439.1">
    <property type="nucleotide sequence ID" value="NZ_CP021425.1"/>
</dbReference>
<feature type="domain" description="Motility protein A N-terminal" evidence="10">
    <location>
        <begin position="7"/>
        <end position="70"/>
    </location>
</feature>
<dbReference type="Pfam" id="PF20560">
    <property type="entry name" value="MotA_N"/>
    <property type="match status" value="1"/>
</dbReference>
<keyword evidence="7" id="KW-0813">Transport</keyword>
<feature type="domain" description="MotA/TolQ/ExbB proton channel" evidence="9">
    <location>
        <begin position="101"/>
        <end position="217"/>
    </location>
</feature>
<feature type="transmembrane region" description="Helical" evidence="8">
    <location>
        <begin position="149"/>
        <end position="170"/>
    </location>
</feature>
<evidence type="ECO:0000313" key="11">
    <source>
        <dbReference type="EMBL" id="ARU57557.1"/>
    </source>
</evidence>
<dbReference type="InterPro" id="IPR046786">
    <property type="entry name" value="MotA_N"/>
</dbReference>
<dbReference type="PANTHER" id="PTHR30433:SF3">
    <property type="entry name" value="MOTILITY PROTEIN A"/>
    <property type="match status" value="1"/>
</dbReference>
<evidence type="ECO:0000256" key="8">
    <source>
        <dbReference type="SAM" id="Phobius"/>
    </source>
</evidence>
<evidence type="ECO:0000256" key="7">
    <source>
        <dbReference type="RuleBase" id="RU004057"/>
    </source>
</evidence>
<evidence type="ECO:0000259" key="10">
    <source>
        <dbReference type="Pfam" id="PF20560"/>
    </source>
</evidence>
<organism evidence="11 12">
    <name type="scientific">Oleiphilus messinensis</name>
    <dbReference type="NCBI Taxonomy" id="141451"/>
    <lineage>
        <taxon>Bacteria</taxon>
        <taxon>Pseudomonadati</taxon>
        <taxon>Pseudomonadota</taxon>
        <taxon>Gammaproteobacteria</taxon>
        <taxon>Oceanospirillales</taxon>
        <taxon>Oleiphilaceae</taxon>
        <taxon>Oleiphilus</taxon>
    </lineage>
</organism>
<keyword evidence="4" id="KW-0283">Flagellar rotation</keyword>
<keyword evidence="11" id="KW-0969">Cilium</keyword>
<keyword evidence="6 8" id="KW-0472">Membrane</keyword>
<protein>
    <submittedName>
        <fullName evidence="11">Flagellar motor protein MotC</fullName>
    </submittedName>
</protein>
<dbReference type="NCBIfam" id="NF006583">
    <property type="entry name" value="PRK09109.1"/>
    <property type="match status" value="1"/>
</dbReference>
<dbReference type="GO" id="GO:0071978">
    <property type="term" value="P:bacterial-type flagellum-dependent swarming motility"/>
    <property type="evidence" value="ECO:0007669"/>
    <property type="project" value="InterPro"/>
</dbReference>
<evidence type="ECO:0000256" key="6">
    <source>
        <dbReference type="ARBA" id="ARBA00023136"/>
    </source>
</evidence>
<dbReference type="EMBL" id="CP021425">
    <property type="protein sequence ID" value="ARU57557.1"/>
    <property type="molecule type" value="Genomic_DNA"/>
</dbReference>
<dbReference type="AlphaFoldDB" id="A0A1Y0IAK7"/>